<evidence type="ECO:0000259" key="5">
    <source>
        <dbReference type="Pfam" id="PF13354"/>
    </source>
</evidence>
<dbReference type="PANTHER" id="PTHR35333:SF3">
    <property type="entry name" value="BETA-LACTAMASE-TYPE TRANSPEPTIDASE FOLD CONTAINING PROTEIN"/>
    <property type="match status" value="1"/>
</dbReference>
<keyword evidence="7" id="KW-1185">Reference proteome</keyword>
<dbReference type="GO" id="GO:0008800">
    <property type="term" value="F:beta-lactamase activity"/>
    <property type="evidence" value="ECO:0007669"/>
    <property type="project" value="UniProtKB-EC"/>
</dbReference>
<dbReference type="RefSeq" id="WP_150412718.1">
    <property type="nucleotide sequence ID" value="NZ_VYQF01000001.1"/>
</dbReference>
<dbReference type="EMBL" id="VYQF01000001">
    <property type="protein sequence ID" value="KAA9040659.1"/>
    <property type="molecule type" value="Genomic_DNA"/>
</dbReference>
<evidence type="ECO:0000256" key="1">
    <source>
        <dbReference type="ARBA" id="ARBA00001526"/>
    </source>
</evidence>
<dbReference type="InterPro" id="IPR045155">
    <property type="entry name" value="Beta-lactam_cat"/>
</dbReference>
<organism evidence="6 7">
    <name type="scientific">Ginsengibacter hankyongi</name>
    <dbReference type="NCBI Taxonomy" id="2607284"/>
    <lineage>
        <taxon>Bacteria</taxon>
        <taxon>Pseudomonadati</taxon>
        <taxon>Bacteroidota</taxon>
        <taxon>Chitinophagia</taxon>
        <taxon>Chitinophagales</taxon>
        <taxon>Chitinophagaceae</taxon>
        <taxon>Ginsengibacter</taxon>
    </lineage>
</organism>
<keyword evidence="6" id="KW-0378">Hydrolase</keyword>
<evidence type="ECO:0000256" key="2">
    <source>
        <dbReference type="ARBA" id="ARBA00009009"/>
    </source>
</evidence>
<dbReference type="Pfam" id="PF13354">
    <property type="entry name" value="Beta-lactamase2"/>
    <property type="match status" value="1"/>
</dbReference>
<dbReference type="Proteomes" id="UP000326903">
    <property type="component" value="Unassembled WGS sequence"/>
</dbReference>
<dbReference type="InterPro" id="IPR000871">
    <property type="entry name" value="Beta-lactam_class-A"/>
</dbReference>
<evidence type="ECO:0000313" key="7">
    <source>
        <dbReference type="Proteomes" id="UP000326903"/>
    </source>
</evidence>
<evidence type="ECO:0000313" key="6">
    <source>
        <dbReference type="EMBL" id="KAA9040659.1"/>
    </source>
</evidence>
<accession>A0A5J5II21</accession>
<dbReference type="InterPro" id="IPR012338">
    <property type="entry name" value="Beta-lactam/transpept-like"/>
</dbReference>
<evidence type="ECO:0000256" key="4">
    <source>
        <dbReference type="SAM" id="SignalP"/>
    </source>
</evidence>
<sequence length="447" mass="51528">MKIKKLPVLILTPVLFCACASTKKIQTISQPKINVPVSTKLNDTTVNKVIPGIAHTKTDSFLVNLLSQYPQYFDSVVKNKTNWNVQIIYTQINRDKNNVPSFTDYFFNVDSAKYFYPASTVKLPIALLALQRLNELNKTGITRSTSMITDAAYSGQTATYNDPQTADGRPTIESYIKRIFLVSDNEAFNRLYEFLGQQYINEQLHAKGYEDAQILHRLEISLSEDENRHTNPVNFLDSNNNVLYSQPLVYNSDIYDERHDSLGDAYYSNGQLINTPMNFSKKNRVSLEDLHQILRSVIFPGEVPEKQRFNLTKTDYDFVYQYMSQFPSETIHPSYDSLPDAYVKFLLYGAQKEPLPKNIRIFNKPGDAYGQMIDIAYITDFDKNIEFFLSAAINCNTDVVLNDDKYEYDTIGLPFMKNLGRVIYNYELKRKKTFQPDLSSFKINYDK</sequence>
<dbReference type="GO" id="GO:0046677">
    <property type="term" value="P:response to antibiotic"/>
    <property type="evidence" value="ECO:0007669"/>
    <property type="project" value="InterPro"/>
</dbReference>
<comment type="catalytic activity">
    <reaction evidence="1">
        <text>a beta-lactam + H2O = a substituted beta-amino acid</text>
        <dbReference type="Rhea" id="RHEA:20401"/>
        <dbReference type="ChEBI" id="CHEBI:15377"/>
        <dbReference type="ChEBI" id="CHEBI:35627"/>
        <dbReference type="ChEBI" id="CHEBI:140347"/>
        <dbReference type="EC" id="3.5.2.6"/>
    </reaction>
</comment>
<protein>
    <recommendedName>
        <fullName evidence="3">beta-lactamase</fullName>
        <ecNumber evidence="3">3.5.2.6</ecNumber>
    </recommendedName>
</protein>
<dbReference type="SUPFAM" id="SSF56601">
    <property type="entry name" value="beta-lactamase/transpeptidase-like"/>
    <property type="match status" value="1"/>
</dbReference>
<feature type="chain" id="PRO_5023851451" description="beta-lactamase" evidence="4">
    <location>
        <begin position="21"/>
        <end position="447"/>
    </location>
</feature>
<dbReference type="PANTHER" id="PTHR35333">
    <property type="entry name" value="BETA-LACTAMASE"/>
    <property type="match status" value="1"/>
</dbReference>
<gene>
    <name evidence="6" type="ORF">FW778_01055</name>
</gene>
<proteinExistence type="inferred from homology"/>
<comment type="caution">
    <text evidence="6">The sequence shown here is derived from an EMBL/GenBank/DDBJ whole genome shotgun (WGS) entry which is preliminary data.</text>
</comment>
<feature type="signal peptide" evidence="4">
    <location>
        <begin position="1"/>
        <end position="20"/>
    </location>
</feature>
<keyword evidence="4" id="KW-0732">Signal</keyword>
<dbReference type="EC" id="3.5.2.6" evidence="3"/>
<dbReference type="PROSITE" id="PS51257">
    <property type="entry name" value="PROKAR_LIPOPROTEIN"/>
    <property type="match status" value="1"/>
</dbReference>
<dbReference type="Gene3D" id="3.40.710.10">
    <property type="entry name" value="DD-peptidase/beta-lactamase superfamily"/>
    <property type="match status" value="1"/>
</dbReference>
<dbReference type="AlphaFoldDB" id="A0A5J5II21"/>
<dbReference type="GO" id="GO:0030655">
    <property type="term" value="P:beta-lactam antibiotic catabolic process"/>
    <property type="evidence" value="ECO:0007669"/>
    <property type="project" value="InterPro"/>
</dbReference>
<feature type="domain" description="Beta-lactamase class A catalytic" evidence="5">
    <location>
        <begin position="107"/>
        <end position="379"/>
    </location>
</feature>
<reference evidence="6 7" key="1">
    <citation type="submission" date="2019-09" db="EMBL/GenBank/DDBJ databases">
        <title>Draft genome sequence of Ginsengibacter sp. BR5-29.</title>
        <authorList>
            <person name="Im W.-T."/>
        </authorList>
    </citation>
    <scope>NUCLEOTIDE SEQUENCE [LARGE SCALE GENOMIC DNA]</scope>
    <source>
        <strain evidence="6 7">BR5-29</strain>
    </source>
</reference>
<evidence type="ECO:0000256" key="3">
    <source>
        <dbReference type="ARBA" id="ARBA00012865"/>
    </source>
</evidence>
<comment type="similarity">
    <text evidence="2">Belongs to the class-A beta-lactamase family.</text>
</comment>
<name>A0A5J5II21_9BACT</name>